<evidence type="ECO:0000256" key="1">
    <source>
        <dbReference type="SAM" id="MobiDB-lite"/>
    </source>
</evidence>
<comment type="caution">
    <text evidence="2">The sequence shown here is derived from an EMBL/GenBank/DDBJ whole genome shotgun (WGS) entry which is preliminary data.</text>
</comment>
<gene>
    <name evidence="2" type="ORF">PMAYCL1PPCAC_28954</name>
</gene>
<evidence type="ECO:0000313" key="3">
    <source>
        <dbReference type="Proteomes" id="UP001328107"/>
    </source>
</evidence>
<evidence type="ECO:0000313" key="2">
    <source>
        <dbReference type="EMBL" id="GMR58759.1"/>
    </source>
</evidence>
<dbReference type="AlphaFoldDB" id="A0AAN5D945"/>
<keyword evidence="3" id="KW-1185">Reference proteome</keyword>
<feature type="compositionally biased region" description="Basic and acidic residues" evidence="1">
    <location>
        <begin position="97"/>
        <end position="119"/>
    </location>
</feature>
<organism evidence="2 3">
    <name type="scientific">Pristionchus mayeri</name>
    <dbReference type="NCBI Taxonomy" id="1317129"/>
    <lineage>
        <taxon>Eukaryota</taxon>
        <taxon>Metazoa</taxon>
        <taxon>Ecdysozoa</taxon>
        <taxon>Nematoda</taxon>
        <taxon>Chromadorea</taxon>
        <taxon>Rhabditida</taxon>
        <taxon>Rhabditina</taxon>
        <taxon>Diplogasteromorpha</taxon>
        <taxon>Diplogasteroidea</taxon>
        <taxon>Neodiplogasteridae</taxon>
        <taxon>Pristionchus</taxon>
    </lineage>
</organism>
<feature type="region of interest" description="Disordered" evidence="1">
    <location>
        <begin position="97"/>
        <end position="145"/>
    </location>
</feature>
<protein>
    <submittedName>
        <fullName evidence="2">Uncharacterized protein</fullName>
    </submittedName>
</protein>
<feature type="non-terminal residue" evidence="2">
    <location>
        <position position="145"/>
    </location>
</feature>
<name>A0AAN5D945_9BILA</name>
<dbReference type="EMBL" id="BTRK01000006">
    <property type="protein sequence ID" value="GMR58759.1"/>
    <property type="molecule type" value="Genomic_DNA"/>
</dbReference>
<feature type="non-terminal residue" evidence="2">
    <location>
        <position position="1"/>
    </location>
</feature>
<reference evidence="3" key="1">
    <citation type="submission" date="2022-10" db="EMBL/GenBank/DDBJ databases">
        <title>Genome assembly of Pristionchus species.</title>
        <authorList>
            <person name="Yoshida K."/>
            <person name="Sommer R.J."/>
        </authorList>
    </citation>
    <scope>NUCLEOTIDE SEQUENCE [LARGE SCALE GENOMIC DNA]</scope>
    <source>
        <strain evidence="3">RS5460</strain>
    </source>
</reference>
<feature type="compositionally biased region" description="Basic and acidic residues" evidence="1">
    <location>
        <begin position="134"/>
        <end position="145"/>
    </location>
</feature>
<feature type="region of interest" description="Disordered" evidence="1">
    <location>
        <begin position="1"/>
        <end position="73"/>
    </location>
</feature>
<sequence>SQYECLDNMPKKGMSSKDGKESVKDKENTATEVSKEATIGTKREGKTEGDATKEATASAEPTNTNRQPKGAQVDQIVMIFPGSDPAPTPNNWQAVKLSEKSAKDQGPKDMSKTDKRTEATLKSAKSKEPVSQTGEKRETSDPTTI</sequence>
<dbReference type="Proteomes" id="UP001328107">
    <property type="component" value="Unassembled WGS sequence"/>
</dbReference>
<proteinExistence type="predicted"/>
<accession>A0AAN5D945</accession>
<feature type="compositionally biased region" description="Basic and acidic residues" evidence="1">
    <location>
        <begin position="15"/>
        <end position="53"/>
    </location>
</feature>